<protein>
    <submittedName>
        <fullName evidence="1 2">Uncharacterized protein</fullName>
    </submittedName>
</protein>
<dbReference type="AlphaFoldDB" id="A0A2K1IBQ8"/>
<evidence type="ECO:0000313" key="3">
    <source>
        <dbReference type="Proteomes" id="UP000006727"/>
    </source>
</evidence>
<organism evidence="1">
    <name type="scientific">Physcomitrium patens</name>
    <name type="common">Spreading-leaved earth moss</name>
    <name type="synonym">Physcomitrella patens</name>
    <dbReference type="NCBI Taxonomy" id="3218"/>
    <lineage>
        <taxon>Eukaryota</taxon>
        <taxon>Viridiplantae</taxon>
        <taxon>Streptophyta</taxon>
        <taxon>Embryophyta</taxon>
        <taxon>Bryophyta</taxon>
        <taxon>Bryophytina</taxon>
        <taxon>Bryopsida</taxon>
        <taxon>Funariidae</taxon>
        <taxon>Funariales</taxon>
        <taxon>Funariaceae</taxon>
        <taxon>Physcomitrium</taxon>
    </lineage>
</organism>
<name>A0A2K1IBQ8_PHYPA</name>
<keyword evidence="3" id="KW-1185">Reference proteome</keyword>
<dbReference type="EnsemblPlants" id="Pp3c26_3389V3.1">
    <property type="protein sequence ID" value="Pp3c26_3389V3.1"/>
    <property type="gene ID" value="Pp3c26_3389"/>
</dbReference>
<proteinExistence type="predicted"/>
<dbReference type="PaxDb" id="3218-PP1S306_63V6.1"/>
<reference evidence="2" key="3">
    <citation type="submission" date="2020-12" db="UniProtKB">
        <authorList>
            <consortium name="EnsemblPlants"/>
        </authorList>
    </citation>
    <scope>IDENTIFICATION</scope>
</reference>
<evidence type="ECO:0000313" key="1">
    <source>
        <dbReference type="EMBL" id="PNR26697.1"/>
    </source>
</evidence>
<sequence length="174" mass="19488">MLHFVQSYALPGILACVEASGQAAVHEPGILDFLLFAGPGWYGLQLRGLTWMMMLLGNDDDDETYQAPGVDSNVRRRCLRQCHFSLCKEPYLLHEPSIKILVRNRLRKLCSCALAICTTQECLLCLVTWSKPVPGFVLPLAFAYSKRTAFTEIDPASTSSSLDQVNWNYLCKVL</sequence>
<dbReference type="EMBL" id="ABEU02000026">
    <property type="protein sequence ID" value="PNR26697.1"/>
    <property type="molecule type" value="Genomic_DNA"/>
</dbReference>
<dbReference type="InParanoid" id="A0A2K1IBQ8"/>
<dbReference type="Gramene" id="Pp3c26_3389V3.1">
    <property type="protein sequence ID" value="Pp3c26_3389V3.1"/>
    <property type="gene ID" value="Pp3c26_3389"/>
</dbReference>
<reference evidence="1 3" key="2">
    <citation type="journal article" date="2018" name="Plant J.">
        <title>The Physcomitrella patens chromosome-scale assembly reveals moss genome structure and evolution.</title>
        <authorList>
            <person name="Lang D."/>
            <person name="Ullrich K.K."/>
            <person name="Murat F."/>
            <person name="Fuchs J."/>
            <person name="Jenkins J."/>
            <person name="Haas F.B."/>
            <person name="Piednoel M."/>
            <person name="Gundlach H."/>
            <person name="Van Bel M."/>
            <person name="Meyberg R."/>
            <person name="Vives C."/>
            <person name="Morata J."/>
            <person name="Symeonidi A."/>
            <person name="Hiss M."/>
            <person name="Muchero W."/>
            <person name="Kamisugi Y."/>
            <person name="Saleh O."/>
            <person name="Blanc G."/>
            <person name="Decker E.L."/>
            <person name="van Gessel N."/>
            <person name="Grimwood J."/>
            <person name="Hayes R.D."/>
            <person name="Graham S.W."/>
            <person name="Gunter L.E."/>
            <person name="McDaniel S.F."/>
            <person name="Hoernstein S.N.W."/>
            <person name="Larsson A."/>
            <person name="Li F.W."/>
            <person name="Perroud P.F."/>
            <person name="Phillips J."/>
            <person name="Ranjan P."/>
            <person name="Rokshar D.S."/>
            <person name="Rothfels C.J."/>
            <person name="Schneider L."/>
            <person name="Shu S."/>
            <person name="Stevenson D.W."/>
            <person name="Thummler F."/>
            <person name="Tillich M."/>
            <person name="Villarreal Aguilar J.C."/>
            <person name="Widiez T."/>
            <person name="Wong G.K."/>
            <person name="Wymore A."/>
            <person name="Zhang Y."/>
            <person name="Zimmer A.D."/>
            <person name="Quatrano R.S."/>
            <person name="Mayer K.F.X."/>
            <person name="Goodstein D."/>
            <person name="Casacuberta J.M."/>
            <person name="Vandepoele K."/>
            <person name="Reski R."/>
            <person name="Cuming A.C."/>
            <person name="Tuskan G.A."/>
            <person name="Maumus F."/>
            <person name="Salse J."/>
            <person name="Schmutz J."/>
            <person name="Rensing S.A."/>
        </authorList>
    </citation>
    <scope>NUCLEOTIDE SEQUENCE [LARGE SCALE GENOMIC DNA]</scope>
    <source>
        <strain evidence="2 3">cv. Gransden 2004</strain>
    </source>
</reference>
<reference evidence="1 3" key="1">
    <citation type="journal article" date="2008" name="Science">
        <title>The Physcomitrella genome reveals evolutionary insights into the conquest of land by plants.</title>
        <authorList>
            <person name="Rensing S."/>
            <person name="Lang D."/>
            <person name="Zimmer A."/>
            <person name="Terry A."/>
            <person name="Salamov A."/>
            <person name="Shapiro H."/>
            <person name="Nishiyama T."/>
            <person name="Perroud P.-F."/>
            <person name="Lindquist E."/>
            <person name="Kamisugi Y."/>
            <person name="Tanahashi T."/>
            <person name="Sakakibara K."/>
            <person name="Fujita T."/>
            <person name="Oishi K."/>
            <person name="Shin-I T."/>
            <person name="Kuroki Y."/>
            <person name="Toyoda A."/>
            <person name="Suzuki Y."/>
            <person name="Hashimoto A."/>
            <person name="Yamaguchi K."/>
            <person name="Sugano A."/>
            <person name="Kohara Y."/>
            <person name="Fujiyama A."/>
            <person name="Anterola A."/>
            <person name="Aoki S."/>
            <person name="Ashton N."/>
            <person name="Barbazuk W.B."/>
            <person name="Barker E."/>
            <person name="Bennetzen J."/>
            <person name="Bezanilla M."/>
            <person name="Blankenship R."/>
            <person name="Cho S.H."/>
            <person name="Dutcher S."/>
            <person name="Estelle M."/>
            <person name="Fawcett J.A."/>
            <person name="Gundlach H."/>
            <person name="Hanada K."/>
            <person name="Heyl A."/>
            <person name="Hicks K.A."/>
            <person name="Hugh J."/>
            <person name="Lohr M."/>
            <person name="Mayer K."/>
            <person name="Melkozernov A."/>
            <person name="Murata T."/>
            <person name="Nelson D."/>
            <person name="Pils B."/>
            <person name="Prigge M."/>
            <person name="Reiss B."/>
            <person name="Renner T."/>
            <person name="Rombauts S."/>
            <person name="Rushton P."/>
            <person name="Sanderfoot A."/>
            <person name="Schween G."/>
            <person name="Shiu S.-H."/>
            <person name="Stueber K."/>
            <person name="Theodoulou F.L."/>
            <person name="Tu H."/>
            <person name="Van de Peer Y."/>
            <person name="Verrier P.J."/>
            <person name="Waters E."/>
            <person name="Wood A."/>
            <person name="Yang L."/>
            <person name="Cove D."/>
            <person name="Cuming A."/>
            <person name="Hasebe M."/>
            <person name="Lucas S."/>
            <person name="Mishler D.B."/>
            <person name="Reski R."/>
            <person name="Grigoriev I."/>
            <person name="Quatrano R.S."/>
            <person name="Boore J.L."/>
        </authorList>
    </citation>
    <scope>NUCLEOTIDE SEQUENCE [LARGE SCALE GENOMIC DNA]</scope>
    <source>
        <strain evidence="2 3">cv. Gransden 2004</strain>
    </source>
</reference>
<evidence type="ECO:0000313" key="2">
    <source>
        <dbReference type="EnsemblPlants" id="Pp3c26_3389V3.1"/>
    </source>
</evidence>
<dbReference type="Proteomes" id="UP000006727">
    <property type="component" value="Chromosome 26"/>
</dbReference>
<accession>A0A2K1IBQ8</accession>
<gene>
    <name evidence="1" type="ORF">PHYPA_030178</name>
</gene>